<keyword evidence="3" id="KW-1185">Reference proteome</keyword>
<keyword evidence="1" id="KW-0472">Membrane</keyword>
<dbReference type="AlphaFoldDB" id="W1RRA4"/>
<feature type="transmembrane region" description="Helical" evidence="1">
    <location>
        <begin position="35"/>
        <end position="55"/>
    </location>
</feature>
<dbReference type="STRING" id="1208321.D104_16085"/>
<dbReference type="EMBL" id="AYOZ01000060">
    <property type="protein sequence ID" value="ETI58084.1"/>
    <property type="molecule type" value="Genomic_DNA"/>
</dbReference>
<protein>
    <submittedName>
        <fullName evidence="2">Membrane protein</fullName>
    </submittedName>
</protein>
<dbReference type="eggNOG" id="ENOG50343VE">
    <property type="taxonomic scope" value="Bacteria"/>
</dbReference>
<keyword evidence="1" id="KW-0812">Transmembrane</keyword>
<sequence length="202" mass="23341">MTRNKFVGVVFIALIGLSSIAYFFADDGFLIGNIVPEIIGVCVELLIIVFVLDAWNKKEEKDKKIKVERRLREFMIFFLKHNFKDFPVDCQPGDFYGEDHKKNQKSLNNLISYIESNGLNESIVLKVQSYCENEKEIFNNLIPVASDLTNDHFKSWVRLAYFMNAIVSKNEKTSYAVIKILQNIKRFDNESFENGLYVGSKS</sequence>
<reference evidence="2 3" key="1">
    <citation type="journal article" date="2014" name="Genome Announc.">
        <title>Draft Genome Sequence of Marinomonas sp. Strain D104, a Polycyclic Aromatic Hydrocarbon-Degrading Bacterium from the Deep-Sea Sediment of the Arctic Ocean.</title>
        <authorList>
            <person name="Dong C."/>
            <person name="Bai X."/>
            <person name="Lai Q."/>
            <person name="Xie Y."/>
            <person name="Chen X."/>
            <person name="Shao Z."/>
        </authorList>
    </citation>
    <scope>NUCLEOTIDE SEQUENCE [LARGE SCALE GENOMIC DNA]</scope>
    <source>
        <strain evidence="2 3">D104</strain>
    </source>
</reference>
<comment type="caution">
    <text evidence="2">The sequence shown here is derived from an EMBL/GenBank/DDBJ whole genome shotgun (WGS) entry which is preliminary data.</text>
</comment>
<evidence type="ECO:0000313" key="3">
    <source>
        <dbReference type="Proteomes" id="UP000018857"/>
    </source>
</evidence>
<evidence type="ECO:0000313" key="2">
    <source>
        <dbReference type="EMBL" id="ETI58084.1"/>
    </source>
</evidence>
<keyword evidence="1" id="KW-1133">Transmembrane helix</keyword>
<organism evidence="2 3">
    <name type="scientific">Marinomonas profundimaris</name>
    <dbReference type="NCBI Taxonomy" id="1208321"/>
    <lineage>
        <taxon>Bacteria</taxon>
        <taxon>Pseudomonadati</taxon>
        <taxon>Pseudomonadota</taxon>
        <taxon>Gammaproteobacteria</taxon>
        <taxon>Oceanospirillales</taxon>
        <taxon>Oceanospirillaceae</taxon>
        <taxon>Marinomonas</taxon>
    </lineage>
</organism>
<dbReference type="Proteomes" id="UP000018857">
    <property type="component" value="Unassembled WGS sequence"/>
</dbReference>
<gene>
    <name evidence="2" type="ORF">D104_16085</name>
</gene>
<proteinExistence type="predicted"/>
<dbReference type="RefSeq" id="WP_024025247.1">
    <property type="nucleotide sequence ID" value="NZ_AYOZ01000060.1"/>
</dbReference>
<accession>W1RRA4</accession>
<name>W1RRA4_9GAMM</name>
<evidence type="ECO:0000256" key="1">
    <source>
        <dbReference type="SAM" id="Phobius"/>
    </source>
</evidence>